<proteinExistence type="predicted"/>
<keyword evidence="1" id="KW-0802">TPR repeat</keyword>
<dbReference type="Gene3D" id="1.25.40.10">
    <property type="entry name" value="Tetratricopeptide repeat domain"/>
    <property type="match status" value="1"/>
</dbReference>
<dbReference type="InterPro" id="IPR027417">
    <property type="entry name" value="P-loop_NTPase"/>
</dbReference>
<keyword evidence="2" id="KW-0547">Nucleotide-binding</keyword>
<organism evidence="3 4">
    <name type="scientific">Rahnella sp. (strain Y9602)</name>
    <dbReference type="NCBI Taxonomy" id="2703885"/>
    <lineage>
        <taxon>Bacteria</taxon>
        <taxon>Pseudomonadati</taxon>
        <taxon>Pseudomonadota</taxon>
        <taxon>Gammaproteobacteria</taxon>
        <taxon>Enterobacterales</taxon>
        <taxon>Yersiniaceae</taxon>
        <taxon>Rahnella</taxon>
    </lineage>
</organism>
<dbReference type="SUPFAM" id="SSF52540">
    <property type="entry name" value="P-loop containing nucleoside triphosphate hydrolases"/>
    <property type="match status" value="1"/>
</dbReference>
<dbReference type="PROSITE" id="PS50005">
    <property type="entry name" value="TPR"/>
    <property type="match status" value="1"/>
</dbReference>
<evidence type="ECO:0000313" key="4">
    <source>
        <dbReference type="Proteomes" id="UP001598201"/>
    </source>
</evidence>
<feature type="binding site" evidence="2">
    <location>
        <position position="77"/>
    </location>
    <ligand>
        <name>ATP</name>
        <dbReference type="ChEBI" id="CHEBI:30616"/>
    </ligand>
</feature>
<dbReference type="Proteomes" id="UP001598201">
    <property type="component" value="Unassembled WGS sequence"/>
</dbReference>
<comment type="caution">
    <text evidence="3">The sequence shown here is derived from an EMBL/GenBank/DDBJ whole genome shotgun (WGS) entry which is preliminary data.</text>
</comment>
<dbReference type="RefSeq" id="WP_379672213.1">
    <property type="nucleotide sequence ID" value="NZ_JBHUCJ010000089.1"/>
</dbReference>
<evidence type="ECO:0000256" key="1">
    <source>
        <dbReference type="PROSITE-ProRule" id="PRU00339"/>
    </source>
</evidence>
<gene>
    <name evidence="3" type="ORF">ACFPK4_23350</name>
</gene>
<feature type="repeat" description="TPR" evidence="1">
    <location>
        <begin position="439"/>
        <end position="472"/>
    </location>
</feature>
<keyword evidence="4" id="KW-1185">Reference proteome</keyword>
<name>A0ABW6CEE8_RAHSY</name>
<dbReference type="SUPFAM" id="SSF48452">
    <property type="entry name" value="TPR-like"/>
    <property type="match status" value="1"/>
</dbReference>
<accession>A0ABW6CEE8</accession>
<keyword evidence="2" id="KW-0067">ATP-binding</keyword>
<dbReference type="InterPro" id="IPR017441">
    <property type="entry name" value="Protein_kinase_ATP_BS"/>
</dbReference>
<dbReference type="EMBL" id="JBHUCJ010000089">
    <property type="protein sequence ID" value="MFD3226482.1"/>
    <property type="molecule type" value="Genomic_DNA"/>
</dbReference>
<sequence>MNTTSELNYYYISNNTDYFGVRKKEQNDAFIKLARFNHVFIEAGIGSGIYGFIYSLTSRYKKEIKYFRLNFRDVIVKNQIDDCFSAYTGVNPQLLVFEMSKDIDASYLVIIDNIRGDVEQEALNYLIQLSETSKALNNNIYFVFSSSITFSQLKHLTVKINSLTLDETRLILRNKFSEAKLENKSITELYLLSEGVVIKLEQIIKNLAYSSPNEILSENDLFSEIYTSDDIPSDVIRQIDFISKNPDKSLTFTMLKILAILKNGESLSNLRKDKLGGKLSLKNTREIIQLGLASVIEIDTVTTLIKLNPIIKDYVLSLLSQEEIFLISSAYLKVVISETKRGIHLGATNRKIIDNGYNTEEDNATALLRNSIVECKIRVSNALTTDKDREYFSNKLTKLMYLSLAYVYSLENSCRFKETVSAATSLLQVTSDIENPNDYRFYYHLGDCQRMLSLFDEAIKNLQKARSLCPINEKNTLEKIYVSELYLLEETDVVAAVTLAKKNRKNFKANTTAHINSEYIISSELPNWQRVEKLEALEKKCRRLEYHTLANNILFTLNTLKKDAERLGRLNRVLSTDSNNYNYCKAMIFKHEILVKNNDIDKISPREIHELYNIFNYMFKQGFNDLLNRCHDLLWTIANHKRIDDLIVVIYFKSAISWTLNENSERLEKYDALFQEIDFRENDAGSILY</sequence>
<evidence type="ECO:0008006" key="5">
    <source>
        <dbReference type="Google" id="ProtNLM"/>
    </source>
</evidence>
<dbReference type="SMART" id="SM00028">
    <property type="entry name" value="TPR"/>
    <property type="match status" value="1"/>
</dbReference>
<protein>
    <recommendedName>
        <fullName evidence="5">TPR repeat-containing protein</fullName>
    </recommendedName>
</protein>
<evidence type="ECO:0000256" key="2">
    <source>
        <dbReference type="PROSITE-ProRule" id="PRU10141"/>
    </source>
</evidence>
<reference evidence="3 4" key="1">
    <citation type="submission" date="2024-09" db="EMBL/GenBank/DDBJ databases">
        <title>Genomes of Rahnella.</title>
        <authorList>
            <person name="Mnguni F.C."/>
            <person name="Shin G.Y."/>
            <person name="Coutinho T."/>
        </authorList>
    </citation>
    <scope>NUCLEOTIDE SEQUENCE [LARGE SCALE GENOMIC DNA]</scope>
    <source>
        <strain evidence="3 4">20WA0057</strain>
    </source>
</reference>
<dbReference type="PROSITE" id="PS00107">
    <property type="entry name" value="PROTEIN_KINASE_ATP"/>
    <property type="match status" value="1"/>
</dbReference>
<dbReference type="InterPro" id="IPR011990">
    <property type="entry name" value="TPR-like_helical_dom_sf"/>
</dbReference>
<dbReference type="InterPro" id="IPR019734">
    <property type="entry name" value="TPR_rpt"/>
</dbReference>
<evidence type="ECO:0000313" key="3">
    <source>
        <dbReference type="EMBL" id="MFD3226482.1"/>
    </source>
</evidence>